<gene>
    <name evidence="1" type="ORF">AREALGSMS7_01774</name>
</gene>
<accession>A0A221UVH5</accession>
<protein>
    <submittedName>
        <fullName evidence="1">Uncharacterized protein</fullName>
    </submittedName>
</protein>
<name>A0A221UVH5_9FLAO</name>
<evidence type="ECO:0000313" key="1">
    <source>
        <dbReference type="EMBL" id="ASO05240.1"/>
    </source>
</evidence>
<evidence type="ECO:0000313" key="2">
    <source>
        <dbReference type="Proteomes" id="UP000204551"/>
    </source>
</evidence>
<proteinExistence type="predicted"/>
<reference evidence="1 2" key="1">
    <citation type="submission" date="2017-07" db="EMBL/GenBank/DDBJ databases">
        <title>Genome Sequence of Arenibacter algicola Strain SMS7 Isolated from a culture of the Diatom Skeletonema marinoi.</title>
        <authorList>
            <person name="Topel M."/>
            <person name="Pinder M.I.M."/>
            <person name="Johansson O.N."/>
            <person name="Kourtchenko O."/>
            <person name="Godhe A."/>
            <person name="Clarke A.K."/>
        </authorList>
    </citation>
    <scope>NUCLEOTIDE SEQUENCE [LARGE SCALE GENOMIC DNA]</scope>
    <source>
        <strain evidence="1 2">SMS7</strain>
    </source>
</reference>
<dbReference type="KEGG" id="aalg:AREALGSMS7_01774"/>
<dbReference type="AlphaFoldDB" id="A0A221UVH5"/>
<dbReference type="Proteomes" id="UP000204551">
    <property type="component" value="Chromosome"/>
</dbReference>
<sequence>MHHNVLAMISAYLKAAEPKLGFTLRAGGVAANYEIVHHCLYDKCRINLYLMQ</sequence>
<dbReference type="EMBL" id="CP022515">
    <property type="protein sequence ID" value="ASO05240.1"/>
    <property type="molecule type" value="Genomic_DNA"/>
</dbReference>
<organism evidence="1 2">
    <name type="scientific">Arenibacter algicola</name>
    <dbReference type="NCBI Taxonomy" id="616991"/>
    <lineage>
        <taxon>Bacteria</taxon>
        <taxon>Pseudomonadati</taxon>
        <taxon>Bacteroidota</taxon>
        <taxon>Flavobacteriia</taxon>
        <taxon>Flavobacteriales</taxon>
        <taxon>Flavobacteriaceae</taxon>
        <taxon>Arenibacter</taxon>
    </lineage>
</organism>